<evidence type="ECO:0000313" key="6">
    <source>
        <dbReference type="EMBL" id="RVU41867.1"/>
    </source>
</evidence>
<comment type="similarity">
    <text evidence="1">Belongs to the LysR transcriptional regulatory family.</text>
</comment>
<dbReference type="Pfam" id="PF03466">
    <property type="entry name" value="LysR_substrate"/>
    <property type="match status" value="1"/>
</dbReference>
<feature type="domain" description="HTH lysR-type" evidence="5">
    <location>
        <begin position="1"/>
        <end position="58"/>
    </location>
</feature>
<dbReference type="PANTHER" id="PTHR30126:SF81">
    <property type="entry name" value="HTH-TYPE TRANSCRIPTIONAL REGULATOR ILVY"/>
    <property type="match status" value="1"/>
</dbReference>
<evidence type="ECO:0000256" key="2">
    <source>
        <dbReference type="ARBA" id="ARBA00023015"/>
    </source>
</evidence>
<gene>
    <name evidence="6" type="primary">ilvY</name>
    <name evidence="6" type="ORF">EOE67_01325</name>
</gene>
<dbReference type="PANTHER" id="PTHR30126">
    <property type="entry name" value="HTH-TYPE TRANSCRIPTIONAL REGULATOR"/>
    <property type="match status" value="1"/>
</dbReference>
<dbReference type="InterPro" id="IPR005119">
    <property type="entry name" value="LysR_subst-bd"/>
</dbReference>
<dbReference type="Gene3D" id="3.40.190.10">
    <property type="entry name" value="Periplasmic binding protein-like II"/>
    <property type="match status" value="2"/>
</dbReference>
<proteinExistence type="inferred from homology"/>
<accession>A0A437R5C3</accession>
<dbReference type="InterPro" id="IPR036388">
    <property type="entry name" value="WH-like_DNA-bd_sf"/>
</dbReference>
<dbReference type="RefSeq" id="WP_127697251.1">
    <property type="nucleotide sequence ID" value="NZ_SACS01000001.1"/>
</dbReference>
<reference evidence="6 7" key="1">
    <citation type="submission" date="2019-01" db="EMBL/GenBank/DDBJ databases">
        <authorList>
            <person name="Chen W.-M."/>
        </authorList>
    </citation>
    <scope>NUCLEOTIDE SEQUENCE [LARGE SCALE GENOMIC DNA]</scope>
    <source>
        <strain evidence="6 7">KYPC3</strain>
    </source>
</reference>
<dbReference type="InterPro" id="IPR036390">
    <property type="entry name" value="WH_DNA-bd_sf"/>
</dbReference>
<dbReference type="InterPro" id="IPR000847">
    <property type="entry name" value="LysR_HTH_N"/>
</dbReference>
<dbReference type="SUPFAM" id="SSF53850">
    <property type="entry name" value="Periplasmic binding protein-like II"/>
    <property type="match status" value="1"/>
</dbReference>
<evidence type="ECO:0000256" key="3">
    <source>
        <dbReference type="ARBA" id="ARBA00023125"/>
    </source>
</evidence>
<evidence type="ECO:0000259" key="5">
    <source>
        <dbReference type="PROSITE" id="PS50931"/>
    </source>
</evidence>
<evidence type="ECO:0000256" key="4">
    <source>
        <dbReference type="ARBA" id="ARBA00023163"/>
    </source>
</evidence>
<evidence type="ECO:0000313" key="7">
    <source>
        <dbReference type="Proteomes" id="UP000283077"/>
    </source>
</evidence>
<protein>
    <submittedName>
        <fullName evidence="6">HTH-type transcriptional activator IlvY</fullName>
    </submittedName>
</protein>
<keyword evidence="3" id="KW-0238">DNA-binding</keyword>
<dbReference type="Pfam" id="PF00126">
    <property type="entry name" value="HTH_1"/>
    <property type="match status" value="1"/>
</dbReference>
<dbReference type="FunFam" id="1.10.10.10:FF:000001">
    <property type="entry name" value="LysR family transcriptional regulator"/>
    <property type="match status" value="1"/>
</dbReference>
<organism evidence="6 7">
    <name type="scientific">Rheinheimera riviphila</name>
    <dbReference type="NCBI Taxonomy" id="1834037"/>
    <lineage>
        <taxon>Bacteria</taxon>
        <taxon>Pseudomonadati</taxon>
        <taxon>Pseudomonadota</taxon>
        <taxon>Gammaproteobacteria</taxon>
        <taxon>Chromatiales</taxon>
        <taxon>Chromatiaceae</taxon>
        <taxon>Rheinheimera</taxon>
    </lineage>
</organism>
<dbReference type="EMBL" id="SACS01000001">
    <property type="protein sequence ID" value="RVU41867.1"/>
    <property type="molecule type" value="Genomic_DNA"/>
</dbReference>
<dbReference type="NCBIfam" id="NF008722">
    <property type="entry name" value="PRK11716.1"/>
    <property type="match status" value="1"/>
</dbReference>
<name>A0A437R5C3_9GAMM</name>
<keyword evidence="2" id="KW-0805">Transcription regulation</keyword>
<keyword evidence="7" id="KW-1185">Reference proteome</keyword>
<dbReference type="PROSITE" id="PS50931">
    <property type="entry name" value="HTH_LYSR"/>
    <property type="match status" value="1"/>
</dbReference>
<dbReference type="GO" id="GO:0003700">
    <property type="term" value="F:DNA-binding transcription factor activity"/>
    <property type="evidence" value="ECO:0007669"/>
    <property type="project" value="InterPro"/>
</dbReference>
<sequence length="302" mass="33814">MDIRSAQLFQHLASSLNFSKTSEQLYVSPSTLTRIIQRLEDDLGVQLFSRDNRSVRLTPAGVRFQQFVKKYLEDWHQLQVDLALTSDELQGQLRLFCTVTASYSHLPDILDKFRLLCPKAEIQLTTGDAAAALEKVKNDEADVALAVYPPHLPLNIAFASIAKLPLQLIAPTIPCKTNDLLALNPIPWHEIPMIVPDHGPARARLDQWLKTAGFSPLVVAKVEGHEAMVSMVALGSGVAIAPDAVVQNSPVRERVRAVQLDYQFEPFELGICMQSKRLHEPLMRAFWQVAADKKPFEPDIHR</sequence>
<keyword evidence="4" id="KW-0804">Transcription</keyword>
<comment type="caution">
    <text evidence="6">The sequence shown here is derived from an EMBL/GenBank/DDBJ whole genome shotgun (WGS) entry which is preliminary data.</text>
</comment>
<dbReference type="Proteomes" id="UP000283077">
    <property type="component" value="Unassembled WGS sequence"/>
</dbReference>
<evidence type="ECO:0000256" key="1">
    <source>
        <dbReference type="ARBA" id="ARBA00009437"/>
    </source>
</evidence>
<dbReference type="AlphaFoldDB" id="A0A437R5C3"/>
<dbReference type="GO" id="GO:0000976">
    <property type="term" value="F:transcription cis-regulatory region binding"/>
    <property type="evidence" value="ECO:0007669"/>
    <property type="project" value="TreeGrafter"/>
</dbReference>
<dbReference type="SUPFAM" id="SSF46785">
    <property type="entry name" value="Winged helix' DNA-binding domain"/>
    <property type="match status" value="1"/>
</dbReference>
<dbReference type="Gene3D" id="1.10.10.10">
    <property type="entry name" value="Winged helix-like DNA-binding domain superfamily/Winged helix DNA-binding domain"/>
    <property type="match status" value="1"/>
</dbReference>
<dbReference type="OrthoDB" id="9803735at2"/>